<dbReference type="AlphaFoldDB" id="A0A1H9NQ04"/>
<dbReference type="InterPro" id="IPR050769">
    <property type="entry name" value="NAT_camello-type"/>
</dbReference>
<gene>
    <name evidence="3" type="ORF">SAMN04487944_103243</name>
</gene>
<dbReference type="PROSITE" id="PS51186">
    <property type="entry name" value="GNAT"/>
    <property type="match status" value="1"/>
</dbReference>
<dbReference type="RefSeq" id="WP_089739853.1">
    <property type="nucleotide sequence ID" value="NZ_FOGL01000003.1"/>
</dbReference>
<dbReference type="EMBL" id="FOGL01000003">
    <property type="protein sequence ID" value="SER37725.1"/>
    <property type="molecule type" value="Genomic_DNA"/>
</dbReference>
<dbReference type="Gene3D" id="3.40.630.30">
    <property type="match status" value="1"/>
</dbReference>
<evidence type="ECO:0000313" key="3">
    <source>
        <dbReference type="EMBL" id="SER37725.1"/>
    </source>
</evidence>
<reference evidence="3 4" key="1">
    <citation type="submission" date="2016-10" db="EMBL/GenBank/DDBJ databases">
        <authorList>
            <person name="de Groot N.N."/>
        </authorList>
    </citation>
    <scope>NUCLEOTIDE SEQUENCE [LARGE SCALE GENOMIC DNA]</scope>
    <source>
        <strain evidence="3 4">CGMCC 1.7727</strain>
    </source>
</reference>
<dbReference type="InterPro" id="IPR000182">
    <property type="entry name" value="GNAT_dom"/>
</dbReference>
<dbReference type="OrthoDB" id="162775at2"/>
<keyword evidence="1 3" id="KW-0808">Transferase</keyword>
<evidence type="ECO:0000256" key="1">
    <source>
        <dbReference type="ARBA" id="ARBA00022679"/>
    </source>
</evidence>
<dbReference type="STRING" id="531814.SAMN04487944_103243"/>
<dbReference type="CDD" id="cd04301">
    <property type="entry name" value="NAT_SF"/>
    <property type="match status" value="1"/>
</dbReference>
<evidence type="ECO:0000259" key="2">
    <source>
        <dbReference type="PROSITE" id="PS51186"/>
    </source>
</evidence>
<proteinExistence type="predicted"/>
<dbReference type="PANTHER" id="PTHR13947">
    <property type="entry name" value="GNAT FAMILY N-ACETYLTRANSFERASE"/>
    <property type="match status" value="1"/>
</dbReference>
<feature type="domain" description="N-acetyltransferase" evidence="2">
    <location>
        <begin position="1"/>
        <end position="151"/>
    </location>
</feature>
<dbReference type="Proteomes" id="UP000199687">
    <property type="component" value="Unassembled WGS sequence"/>
</dbReference>
<dbReference type="PANTHER" id="PTHR13947:SF37">
    <property type="entry name" value="LD18367P"/>
    <property type="match status" value="1"/>
</dbReference>
<evidence type="ECO:0000313" key="4">
    <source>
        <dbReference type="Proteomes" id="UP000199687"/>
    </source>
</evidence>
<accession>A0A1H9NQ04</accession>
<name>A0A1H9NQ04_9BACI</name>
<organism evidence="3 4">
    <name type="scientific">Gracilibacillus ureilyticus</name>
    <dbReference type="NCBI Taxonomy" id="531814"/>
    <lineage>
        <taxon>Bacteria</taxon>
        <taxon>Bacillati</taxon>
        <taxon>Bacillota</taxon>
        <taxon>Bacilli</taxon>
        <taxon>Bacillales</taxon>
        <taxon>Bacillaceae</taxon>
        <taxon>Gracilibacillus</taxon>
    </lineage>
</organism>
<protein>
    <submittedName>
        <fullName evidence="3">Acetyltransferase (GNAT) family protein</fullName>
    </submittedName>
</protein>
<dbReference type="Pfam" id="PF00583">
    <property type="entry name" value="Acetyltransf_1"/>
    <property type="match status" value="1"/>
</dbReference>
<dbReference type="SUPFAM" id="SSF55729">
    <property type="entry name" value="Acyl-CoA N-acyltransferases (Nat)"/>
    <property type="match status" value="1"/>
</dbReference>
<sequence>MKIRRLEHNEEIPFELLLLADPSKDNVMNYVQQGDCYITEADDQIIGIYVLSAAKQGSVELMNIAVKEEMQGRGIGKRLVFDAIKRARNQGYRKIEVGTGNSSIMQLYFYQKVGFRITGIEKDFFLRNYEEDIFENGIQCTDMIRLSKELK</sequence>
<keyword evidence="4" id="KW-1185">Reference proteome</keyword>
<dbReference type="GO" id="GO:0008080">
    <property type="term" value="F:N-acetyltransferase activity"/>
    <property type="evidence" value="ECO:0007669"/>
    <property type="project" value="InterPro"/>
</dbReference>
<dbReference type="InterPro" id="IPR016181">
    <property type="entry name" value="Acyl_CoA_acyltransferase"/>
</dbReference>